<gene>
    <name evidence="1" type="ORF">WH95_10375</name>
</gene>
<accession>A0A0M2RB43</accession>
<dbReference type="RefSeq" id="WP_046506616.1">
    <property type="nucleotide sequence ID" value="NZ_LANI01000009.1"/>
</dbReference>
<comment type="caution">
    <text evidence="1">The sequence shown here is derived from an EMBL/GenBank/DDBJ whole genome shotgun (WGS) entry which is preliminary data.</text>
</comment>
<keyword evidence="2" id="KW-1185">Reference proteome</keyword>
<dbReference type="EMBL" id="LANI01000009">
    <property type="protein sequence ID" value="KKJ76838.1"/>
    <property type="molecule type" value="Genomic_DNA"/>
</dbReference>
<sequence>MQTLNPRSRVLWAEQDSARKPIISRNRKGRFLRKASYRFDNKGDLSVASSFASIEQELKLAKIYDQKR</sequence>
<evidence type="ECO:0000313" key="1">
    <source>
        <dbReference type="EMBL" id="KKJ76838.1"/>
    </source>
</evidence>
<dbReference type="AlphaFoldDB" id="A0A0M2RB43"/>
<dbReference type="STRING" id="1549748.WH95_10375"/>
<organism evidence="1 2">
    <name type="scientific">Kiloniella litopenaei</name>
    <dbReference type="NCBI Taxonomy" id="1549748"/>
    <lineage>
        <taxon>Bacteria</taxon>
        <taxon>Pseudomonadati</taxon>
        <taxon>Pseudomonadota</taxon>
        <taxon>Alphaproteobacteria</taxon>
        <taxon>Rhodospirillales</taxon>
        <taxon>Kiloniellaceae</taxon>
        <taxon>Kiloniella</taxon>
    </lineage>
</organism>
<evidence type="ECO:0000313" key="2">
    <source>
        <dbReference type="Proteomes" id="UP000034491"/>
    </source>
</evidence>
<reference evidence="1 2" key="1">
    <citation type="submission" date="2015-03" db="EMBL/GenBank/DDBJ databases">
        <title>Genome sequence of Kiloniella sp. P1-1, isolated from the gut microflora of Pacific white shrimp, Penaeus vannamei.</title>
        <authorList>
            <person name="Shao Z."/>
            <person name="Wang L."/>
            <person name="Li X."/>
        </authorList>
    </citation>
    <scope>NUCLEOTIDE SEQUENCE [LARGE SCALE GENOMIC DNA]</scope>
    <source>
        <strain evidence="1 2">P1-1</strain>
    </source>
</reference>
<name>A0A0M2RB43_9PROT</name>
<protein>
    <submittedName>
        <fullName evidence="1">Uncharacterized protein</fullName>
    </submittedName>
</protein>
<dbReference type="Proteomes" id="UP000034491">
    <property type="component" value="Unassembled WGS sequence"/>
</dbReference>
<proteinExistence type="predicted"/>